<evidence type="ECO:0000256" key="7">
    <source>
        <dbReference type="ARBA" id="ARBA00022679"/>
    </source>
</evidence>
<feature type="compositionally biased region" description="Polar residues" evidence="15">
    <location>
        <begin position="511"/>
        <end position="523"/>
    </location>
</feature>
<evidence type="ECO:0000256" key="8">
    <source>
        <dbReference type="ARBA" id="ARBA00022741"/>
    </source>
</evidence>
<evidence type="ECO:0000256" key="9">
    <source>
        <dbReference type="ARBA" id="ARBA00022777"/>
    </source>
</evidence>
<comment type="subcellular location">
    <subcellularLocation>
        <location evidence="2">Cytoplasm</location>
    </subcellularLocation>
</comment>
<keyword evidence="17" id="KW-1185">Reference proteome</keyword>
<evidence type="ECO:0000256" key="13">
    <source>
        <dbReference type="ARBA" id="ARBA00048679"/>
    </source>
</evidence>
<dbReference type="InterPro" id="IPR011009">
    <property type="entry name" value="Kinase-like_dom_sf"/>
</dbReference>
<evidence type="ECO:0000259" key="16">
    <source>
        <dbReference type="PROSITE" id="PS50011"/>
    </source>
</evidence>
<comment type="cofactor">
    <cofactor evidence="1">
        <name>Mg(2+)</name>
        <dbReference type="ChEBI" id="CHEBI:18420"/>
    </cofactor>
</comment>
<dbReference type="Gene3D" id="3.10.20.90">
    <property type="entry name" value="Phosphatidylinositol 3-kinase Catalytic Subunit, Chain A, domain 1"/>
    <property type="match status" value="1"/>
</dbReference>
<feature type="domain" description="Protein kinase" evidence="16">
    <location>
        <begin position="31"/>
        <end position="292"/>
    </location>
</feature>
<dbReference type="GO" id="GO:0005737">
    <property type="term" value="C:cytoplasm"/>
    <property type="evidence" value="ECO:0007669"/>
    <property type="project" value="UniProtKB-SubCell"/>
</dbReference>
<dbReference type="Pfam" id="PF00069">
    <property type="entry name" value="Pkinase"/>
    <property type="match status" value="1"/>
</dbReference>
<evidence type="ECO:0000256" key="5">
    <source>
        <dbReference type="ARBA" id="ARBA00022490"/>
    </source>
</evidence>
<dbReference type="PROSITE" id="PS00108">
    <property type="entry name" value="PROTEIN_KINASE_ST"/>
    <property type="match status" value="1"/>
</dbReference>
<dbReference type="CDD" id="cd13983">
    <property type="entry name" value="STKc_WNK"/>
    <property type="match status" value="1"/>
</dbReference>
<keyword evidence="6" id="KW-0723">Serine/threonine-protein kinase</keyword>
<dbReference type="SUPFAM" id="SSF56112">
    <property type="entry name" value="Protein kinase-like (PK-like)"/>
    <property type="match status" value="1"/>
</dbReference>
<evidence type="ECO:0000256" key="11">
    <source>
        <dbReference type="ARBA" id="ARBA00023054"/>
    </source>
</evidence>
<dbReference type="GO" id="GO:0140694">
    <property type="term" value="P:membraneless organelle assembly"/>
    <property type="evidence" value="ECO:0007669"/>
    <property type="project" value="UniProtKB-ARBA"/>
</dbReference>
<dbReference type="GO" id="GO:0071474">
    <property type="term" value="P:cellular hyperosmotic response"/>
    <property type="evidence" value="ECO:0007669"/>
    <property type="project" value="UniProtKB-ARBA"/>
</dbReference>
<keyword evidence="10" id="KW-0067">ATP-binding</keyword>
<evidence type="ECO:0000256" key="4">
    <source>
        <dbReference type="ARBA" id="ARBA00022473"/>
    </source>
</evidence>
<keyword evidence="8" id="KW-0547">Nucleotide-binding</keyword>
<dbReference type="GO" id="GO:0140693">
    <property type="term" value="F:molecular condensate scaffold activity"/>
    <property type="evidence" value="ECO:0007669"/>
    <property type="project" value="UniProtKB-ARBA"/>
</dbReference>
<dbReference type="EC" id="2.7.11.1" evidence="3"/>
<reference evidence="18" key="2">
    <citation type="submission" date="2015-08" db="UniProtKB">
        <authorList>
            <consortium name="WormBaseParasite"/>
        </authorList>
    </citation>
    <scope>IDENTIFICATION</scope>
</reference>
<dbReference type="AlphaFoldDB" id="A0A0K0G1Q1"/>
<evidence type="ECO:0000256" key="1">
    <source>
        <dbReference type="ARBA" id="ARBA00001946"/>
    </source>
</evidence>
<dbReference type="STRING" id="75913.A0A0K0G1Q1"/>
<dbReference type="FunFam" id="1.10.510.10:FF:000006">
    <property type="entry name" value="Serine/threonine-protein kinase WNK1 isoform 2"/>
    <property type="match status" value="1"/>
</dbReference>
<organism evidence="17 18">
    <name type="scientific">Strongyloides venezuelensis</name>
    <name type="common">Threadworm</name>
    <dbReference type="NCBI Taxonomy" id="75913"/>
    <lineage>
        <taxon>Eukaryota</taxon>
        <taxon>Metazoa</taxon>
        <taxon>Ecdysozoa</taxon>
        <taxon>Nematoda</taxon>
        <taxon>Chromadorea</taxon>
        <taxon>Rhabditida</taxon>
        <taxon>Tylenchina</taxon>
        <taxon>Panagrolaimomorpha</taxon>
        <taxon>Strongyloidoidea</taxon>
        <taxon>Strongyloididae</taxon>
        <taxon>Strongyloides</taxon>
    </lineage>
</organism>
<dbReference type="PROSITE" id="PS50011">
    <property type="entry name" value="PROTEIN_KINASE_DOM"/>
    <property type="match status" value="1"/>
</dbReference>
<dbReference type="InterPro" id="IPR008271">
    <property type="entry name" value="Ser/Thr_kinase_AS"/>
</dbReference>
<dbReference type="Pfam" id="PF12202">
    <property type="entry name" value="OSR1_C"/>
    <property type="match status" value="1"/>
</dbReference>
<name>A0A0K0G1Q1_STRVS</name>
<evidence type="ECO:0000256" key="2">
    <source>
        <dbReference type="ARBA" id="ARBA00004496"/>
    </source>
</evidence>
<dbReference type="PANTHER" id="PTHR13902">
    <property type="entry name" value="SERINE/THREONINE-PROTEIN KINASE WNK WITH NO LYSINE -RELATED"/>
    <property type="match status" value="1"/>
</dbReference>
<evidence type="ECO:0000313" key="17">
    <source>
        <dbReference type="Proteomes" id="UP000035680"/>
    </source>
</evidence>
<dbReference type="InterPro" id="IPR050588">
    <property type="entry name" value="WNK_Ser-Thr_kinase"/>
</dbReference>
<keyword evidence="7" id="KW-0808">Transferase</keyword>
<evidence type="ECO:0000256" key="12">
    <source>
        <dbReference type="ARBA" id="ARBA00047899"/>
    </source>
</evidence>
<keyword evidence="5" id="KW-0963">Cytoplasm</keyword>
<dbReference type="GO" id="GO:0004674">
    <property type="term" value="F:protein serine/threonine kinase activity"/>
    <property type="evidence" value="ECO:0007669"/>
    <property type="project" value="UniProtKB-KW"/>
</dbReference>
<keyword evidence="11" id="KW-0175">Coiled coil</keyword>
<dbReference type="SMART" id="SM00220">
    <property type="entry name" value="S_TKc"/>
    <property type="match status" value="1"/>
</dbReference>
<dbReference type="GO" id="GO:0006884">
    <property type="term" value="P:cell volume homeostasis"/>
    <property type="evidence" value="ECO:0007669"/>
    <property type="project" value="UniProtKB-ARBA"/>
</dbReference>
<comment type="catalytic activity">
    <reaction evidence="13">
        <text>L-seryl-[protein] + ATP = O-phospho-L-seryl-[protein] + ADP + H(+)</text>
        <dbReference type="Rhea" id="RHEA:17989"/>
        <dbReference type="Rhea" id="RHEA-COMP:9863"/>
        <dbReference type="Rhea" id="RHEA-COMP:11604"/>
        <dbReference type="ChEBI" id="CHEBI:15378"/>
        <dbReference type="ChEBI" id="CHEBI:29999"/>
        <dbReference type="ChEBI" id="CHEBI:30616"/>
        <dbReference type="ChEBI" id="CHEBI:83421"/>
        <dbReference type="ChEBI" id="CHEBI:456216"/>
        <dbReference type="EC" id="2.7.11.1"/>
    </reaction>
</comment>
<feature type="compositionally biased region" description="Basic and acidic residues" evidence="15">
    <location>
        <begin position="495"/>
        <end position="510"/>
    </location>
</feature>
<dbReference type="Gene3D" id="3.30.200.20">
    <property type="entry name" value="Phosphorylase Kinase, domain 1"/>
    <property type="match status" value="1"/>
</dbReference>
<reference evidence="17" key="1">
    <citation type="submission" date="2014-07" db="EMBL/GenBank/DDBJ databases">
        <authorList>
            <person name="Martin A.A"/>
            <person name="De Silva N."/>
        </authorList>
    </citation>
    <scope>NUCLEOTIDE SEQUENCE</scope>
</reference>
<keyword evidence="4" id="KW-0217">Developmental protein</keyword>
<accession>A0A0K0G1Q1</accession>
<evidence type="ECO:0000313" key="18">
    <source>
        <dbReference type="WBParaSite" id="SVE_1864300.1"/>
    </source>
</evidence>
<dbReference type="WBParaSite" id="SVE_1864300.1">
    <property type="protein sequence ID" value="SVE_1864300.1"/>
    <property type="gene ID" value="SVE_1864300"/>
</dbReference>
<dbReference type="InterPro" id="IPR024678">
    <property type="entry name" value="Kinase_OSR1/WNK_CCT"/>
</dbReference>
<evidence type="ECO:0000256" key="6">
    <source>
        <dbReference type="ARBA" id="ARBA00022527"/>
    </source>
</evidence>
<evidence type="ECO:0000256" key="3">
    <source>
        <dbReference type="ARBA" id="ARBA00012513"/>
    </source>
</evidence>
<sequence length="1041" mass="118661">MQNFILIKGAAEMSVHQEEKPIDKSPDGRYLKFDEELGRGTFKTVYRGLDTETGITVAWCELQEEKFTKQERQRFREEASMLKKLEHPSIVKFYDYWESHETGKNNCIVLVTELMTSGTLKLYIKKFRTINVKILKDWSRQILCGLHFLHTRDPPIIHRDLKCDNIFITGTTGSVKIGDLGLSTFKNMTHAKSVIGTPEFMAPEIYDENYDESVDVYAFGMCLLEMITGEYPYAECNFPVQIYKKVTAGLKPDCFYKIPDEYMELKYIIDRCIRRNKNERMTIGELMSHDFFASDDQYGIKVEIRNKGEDNVRNNTIFQMQLRITDPKKRIEYKLNESESLNFYFDYFSDSAEDLVDQIMEQRNIPENDRNILTKMIKDKVSQFRREKEGKQEESKINKLIDVNDENSYVKSTLISCAQKVSISDHTKYGSSIPLSTVNSSNDMYEDAVKKVLKKGRFNITTISPAQNPTEKVSSMSDVPINHVKDGILECGAPRSKENEDRCEGKHKENNVSTGRTVGLSKNSLAPHSYVDDVTHHETQSDNPKYIQSLSDNLVNNVNEEIGKEIMTTLSIQNVKGKTVNDLNKKQPEENLKIIEATDDDNIDVPVFKNTGNLQLITDNIVNSNHNGKSIVYPRNLLTVENECLNKQPIKGVSSSIQDLELGIKKALSTCDDNIHQNVNISEDVSNNQCSRGQQNLSTNLIQPQVNPPESHSGSNVEELKYLLEMAQKQITLQQQMLFTVIEGKSSKTIDQCGSSKEDVNVSNNCGNNQLLDNHNQQKSTISTDDYIHQPPIHKISLQMNGTSEYLQAPLDNKKILPNTLSDNLLFSQEPPHNSVGIDEVDKKSDSINMGQKNFSDTISTTISNSRKNSVTSVYDENRKESMILNPSLYLNSNNKDTNNSSKDCLRKNSVESFNEETLKRLSSLHCNLANLLSQEVEDVLNYQTSNDASKNSSSSCHSSEHHSIIEADLNVIEKETELFKIDKLVYCTLERHKKELLELRNRQCTELREIKHLSSLMTLKTQELLRQLNVDNEESLGKKS</sequence>
<evidence type="ECO:0000256" key="14">
    <source>
        <dbReference type="ARBA" id="ARBA00061662"/>
    </source>
</evidence>
<evidence type="ECO:0000256" key="15">
    <source>
        <dbReference type="SAM" id="MobiDB-lite"/>
    </source>
</evidence>
<dbReference type="GO" id="GO:0005524">
    <property type="term" value="F:ATP binding"/>
    <property type="evidence" value="ECO:0007669"/>
    <property type="project" value="UniProtKB-KW"/>
</dbReference>
<dbReference type="InterPro" id="IPR000719">
    <property type="entry name" value="Prot_kinase_dom"/>
</dbReference>
<dbReference type="Proteomes" id="UP000035680">
    <property type="component" value="Unassembled WGS sequence"/>
</dbReference>
<keyword evidence="9" id="KW-0418">Kinase</keyword>
<proteinExistence type="inferred from homology"/>
<dbReference type="Gene3D" id="1.10.510.10">
    <property type="entry name" value="Transferase(Phosphotransferase) domain 1"/>
    <property type="match status" value="1"/>
</dbReference>
<comment type="similarity">
    <text evidence="14">Belongs to the protein kinase superfamily. Ser/Thr protein kinase family. WNK subfamily.</text>
</comment>
<protein>
    <recommendedName>
        <fullName evidence="3">non-specific serine/threonine protein kinase</fullName>
        <ecNumber evidence="3">2.7.11.1</ecNumber>
    </recommendedName>
</protein>
<comment type="catalytic activity">
    <reaction evidence="12">
        <text>L-threonyl-[protein] + ATP = O-phospho-L-threonyl-[protein] + ADP + H(+)</text>
        <dbReference type="Rhea" id="RHEA:46608"/>
        <dbReference type="Rhea" id="RHEA-COMP:11060"/>
        <dbReference type="Rhea" id="RHEA-COMP:11605"/>
        <dbReference type="ChEBI" id="CHEBI:15378"/>
        <dbReference type="ChEBI" id="CHEBI:30013"/>
        <dbReference type="ChEBI" id="CHEBI:30616"/>
        <dbReference type="ChEBI" id="CHEBI:61977"/>
        <dbReference type="ChEBI" id="CHEBI:456216"/>
        <dbReference type="EC" id="2.7.11.1"/>
    </reaction>
</comment>
<evidence type="ECO:0000256" key="10">
    <source>
        <dbReference type="ARBA" id="ARBA00022840"/>
    </source>
</evidence>
<feature type="region of interest" description="Disordered" evidence="15">
    <location>
        <begin position="493"/>
        <end position="523"/>
    </location>
</feature>
<dbReference type="FunFam" id="3.30.200.20:FF:001054">
    <property type="entry name" value="Serine/threonine-protein kinase WNK1"/>
    <property type="match status" value="1"/>
</dbReference>